<dbReference type="InterPro" id="IPR016181">
    <property type="entry name" value="Acyl_CoA_acyltransferase"/>
</dbReference>
<dbReference type="RefSeq" id="WP_327608968.1">
    <property type="nucleotide sequence ID" value="NZ_JARZFX010000014.1"/>
</dbReference>
<dbReference type="EC" id="2.-.-.-" evidence="1"/>
<keyword evidence="1" id="KW-0808">Transferase</keyword>
<dbReference type="EMBL" id="JARZFX010000014">
    <property type="protein sequence ID" value="MEC5425424.1"/>
    <property type="molecule type" value="Genomic_DNA"/>
</dbReference>
<organism evidence="1 2">
    <name type="scientific">Virgibacillus tibetensis</name>
    <dbReference type="NCBI Taxonomy" id="3042313"/>
    <lineage>
        <taxon>Bacteria</taxon>
        <taxon>Bacillati</taxon>
        <taxon>Bacillota</taxon>
        <taxon>Bacilli</taxon>
        <taxon>Bacillales</taxon>
        <taxon>Bacillaceae</taxon>
        <taxon>Virgibacillus</taxon>
    </lineage>
</organism>
<reference evidence="1 2" key="1">
    <citation type="journal article" date="2024" name="Int. J. Syst. Evol. Microbiol.">
        <title>Virgibacillus tibetensis sp. nov., isolated from salt lake on the Tibetan Plateau of China.</title>
        <authorList>
            <person name="Phurbu D."/>
            <person name="Liu Z.-X."/>
            <person name="Wang R."/>
            <person name="Zheng Y.-Y."/>
            <person name="Liu H.-C."/>
            <person name="Zhou Y.-G."/>
            <person name="Yu Y.-J."/>
            <person name="Li A.-H."/>
        </authorList>
    </citation>
    <scope>NUCLEOTIDE SEQUENCE [LARGE SCALE GENOMIC DNA]</scope>
    <source>
        <strain evidence="1 2">C22-A2</strain>
    </source>
</reference>
<sequence length="155" mass="18521">MLTGYRSKYKSLLEWNWVPEELLFVQRTDSKLYIPNILHEIKPDDRILVVPNQAFVLFKDTDFIHSHSKMQLSIIDEQMNIVDLLKESLDFAFNKLNLNRIYGYLIEDKHEEQEILQSIGFLNEGSIPTHLYWNHTFHNRMILGLTKRDWSNNNE</sequence>
<dbReference type="Gene3D" id="3.40.630.30">
    <property type="match status" value="1"/>
</dbReference>
<dbReference type="Proteomes" id="UP001335737">
    <property type="component" value="Unassembled WGS sequence"/>
</dbReference>
<proteinExistence type="predicted"/>
<comment type="caution">
    <text evidence="1">The sequence shown here is derived from an EMBL/GenBank/DDBJ whole genome shotgun (WGS) entry which is preliminary data.</text>
</comment>
<gene>
    <name evidence="1" type="ORF">QGM71_18240</name>
</gene>
<dbReference type="GO" id="GO:0016740">
    <property type="term" value="F:transferase activity"/>
    <property type="evidence" value="ECO:0007669"/>
    <property type="project" value="UniProtKB-KW"/>
</dbReference>
<keyword evidence="2" id="KW-1185">Reference proteome</keyword>
<evidence type="ECO:0000313" key="1">
    <source>
        <dbReference type="EMBL" id="MEC5425424.1"/>
    </source>
</evidence>
<dbReference type="SUPFAM" id="SSF55729">
    <property type="entry name" value="Acyl-CoA N-acyltransferases (Nat)"/>
    <property type="match status" value="1"/>
</dbReference>
<protein>
    <submittedName>
        <fullName evidence="1">GNAT family protein</fullName>
        <ecNumber evidence="1">2.-.-.-</ecNumber>
    </submittedName>
</protein>
<evidence type="ECO:0000313" key="2">
    <source>
        <dbReference type="Proteomes" id="UP001335737"/>
    </source>
</evidence>
<accession>A0ABU6KKM4</accession>
<name>A0ABU6KKM4_9BACI</name>